<reference evidence="13 14" key="1">
    <citation type="journal article" date="2018" name="BMC Genomics">
        <title>Genomic evidence for intraspecific hybridization in a clonal and extremely halotolerant yeast.</title>
        <authorList>
            <person name="Gostincar C."/>
            <person name="Stajich J.E."/>
            <person name="Zupancic J."/>
            <person name="Zalar P."/>
            <person name="Gunde-Cimerman N."/>
        </authorList>
    </citation>
    <scope>NUCLEOTIDE SEQUENCE [LARGE SCALE GENOMIC DNA]</scope>
    <source>
        <strain evidence="13 14">EXF-2788</strain>
    </source>
</reference>
<evidence type="ECO:0000256" key="4">
    <source>
        <dbReference type="ARBA" id="ARBA00004906"/>
    </source>
</evidence>
<feature type="compositionally biased region" description="Low complexity" evidence="11">
    <location>
        <begin position="572"/>
        <end position="601"/>
    </location>
</feature>
<keyword evidence="8" id="KW-0833">Ubl conjugation pathway</keyword>
<evidence type="ECO:0000256" key="11">
    <source>
        <dbReference type="SAM" id="MobiDB-lite"/>
    </source>
</evidence>
<feature type="region of interest" description="Disordered" evidence="11">
    <location>
        <begin position="1619"/>
        <end position="1639"/>
    </location>
</feature>
<dbReference type="GO" id="GO:0000151">
    <property type="term" value="C:ubiquitin ligase complex"/>
    <property type="evidence" value="ECO:0007669"/>
    <property type="project" value="InterPro"/>
</dbReference>
<evidence type="ECO:0000256" key="8">
    <source>
        <dbReference type="ARBA" id="ARBA00022786"/>
    </source>
</evidence>
<dbReference type="GO" id="GO:0005634">
    <property type="term" value="C:nucleus"/>
    <property type="evidence" value="ECO:0007669"/>
    <property type="project" value="UniProtKB-SubCell"/>
</dbReference>
<dbReference type="Pfam" id="PF04564">
    <property type="entry name" value="U-box"/>
    <property type="match status" value="1"/>
</dbReference>
<dbReference type="InterPro" id="IPR018810">
    <property type="entry name" value="UPF0662"/>
</dbReference>
<feature type="region of interest" description="Disordered" evidence="11">
    <location>
        <begin position="453"/>
        <end position="489"/>
    </location>
</feature>
<evidence type="ECO:0000256" key="2">
    <source>
        <dbReference type="ARBA" id="ARBA00004123"/>
    </source>
</evidence>
<evidence type="ECO:0000256" key="7">
    <source>
        <dbReference type="ARBA" id="ARBA00022679"/>
    </source>
</evidence>
<dbReference type="GO" id="GO:0005737">
    <property type="term" value="C:cytoplasm"/>
    <property type="evidence" value="ECO:0007669"/>
    <property type="project" value="UniProtKB-SubCell"/>
</dbReference>
<evidence type="ECO:0000256" key="9">
    <source>
        <dbReference type="ARBA" id="ARBA00023110"/>
    </source>
</evidence>
<evidence type="ECO:0000256" key="6">
    <source>
        <dbReference type="ARBA" id="ARBA00022490"/>
    </source>
</evidence>
<sequence length="1639" mass="185044">MTDSPAYRLPLDPKEQPVLDRILIIRDHLSILKQDRSTYVRSADVVKFYNQLIEQVEILNQIRETKRDEQNRVDTVLDDCFQLISLFFLTIGRNSEAPAVYSAISTVKRLLDHLKEAGYYSGKDLESIAHNIEQWRGSIERGREAHSPHLLTLLEARMDVCQERLQELQNSLSRLSPEVMGTYERLVSILRSLSACNTRSKFPAKEVREFERQLLDIQASLNESRDAHEGKTAEQTYAERLASLSLTEGGISDGPTVVRALLARCLLWLEVIQERHGKIDDRFQENYAKLLKIRNTLEQMNLTQAWSLRETDLYSFQRQLDRVDEARVNGNFIDDQGRPADLHAQRTLLYLLRKSYAFIYQYIVSSEPVSEALLPIYNQLLTLKRCLIEVRRSGGVDSPRELYPYSMKLNSIDNMKRDGKFMVGGEVPEGQASVVGLLAECFDLAYELRAESEEHDVRVEEDGEDGDGAAGGMREVPNGGVQVAGSGNGSMLASGTELIRCGMKREAAEWMGTGTGGGLGGVGEASSFSDDPKVYTLVHVPSKMADSTMSDAEKIRMRRLQKLGGPPGGNSGTSSPNQHGAGSPSQSSPTPAQSAATSPPAQKEQPSSETQQNSFDQLGMKGEQEKKPAPQIKVRPAAASPSSAPAKRERDGAARPRSKQREPEDLDAWQDRSLRSIFRVSLKAEETKDFNGNQLLFLKNAREEMEEAGKPVRLSVDDLESAITEMASNAPGGKPFEYLLTCFKRTTRVLRGGRFSGPEDPKRDILKEARRLCMSYCIFAVTLPEMFENVTTTTNPLVDHLLADPECDVGICTDFLDEASARMDEDDSIGTAFMGAAEDLSRRTLLVDMNGDYRNHVRGLMNLMRYPKICDAITQSEMWAPSNIQAPEIETKTLLGPFFRLSPMQINVARNYFSAPKTRDRAFVSNAQNAIRLTLRNHQTDLFEIVNSVVRHRFQGRPAPWPKDYMLDWFALCVNKNHKKRAMRVNAKEVSTDGFMLNVTTILDQLCEPFLDATFSKIDKIDSNYLRRSPRVDISDETKINADQKTADEFFSRPAEGTNGFVSECFFLTVAAHHYGTEAAQDRMGMMRKSVKRMEQDLVAFEADRHKYVNDQRYLAIFDKRVDEIKKHIDDSWSTIFATQGVLLDDISQARSMQFMRYLIVFLLRLASGQNVPQEQLKLPLPSEEADAFRCLPEYFMEDIVDNFKFITGNIPWIITPQQCEEIMQVCITFLRTTEYIKNPGVKSGLVTILFYGCQPFGNQSRGLLGDLLMGSPFAQKHLLYALMKFYIEAESTGSHTQFYDKFNIRYEIFQVIKSIWPNTMYRDSLAKEAKVNTDFFVQFVNMIVNDVTFVLDESLSSFSKIHELSKEINSPAFSALDEEQRKEKQENLEEQKGKAKSYMQLTRESMETLILFTESLPDAFTMPEIVARLAAMLDYNLDIMVGTKRAQLRVENAEEYKFSPKDLLTDIVKVFLNLSSKQRLVDAISEDGRSYRPENFTRAADLMKAKVYMAPEEIRAWISLGDRVFAARAAREEEEEDLGEIPDEYLDPLLADLMTDPVTLPASKMTVERNVIRQQLLSDPVDPFNRAPLKIEDVIPNTELREEIEKWKAETLAKKRAEKAAAAAGGGGGGEVMDTTAG</sequence>
<comment type="caution">
    <text evidence="13">The sequence shown here is derived from an EMBL/GenBank/DDBJ whole genome shotgun (WGS) entry which is preliminary data.</text>
</comment>
<dbReference type="EMBL" id="QWIR01000120">
    <property type="protein sequence ID" value="RMY85966.1"/>
    <property type="molecule type" value="Genomic_DNA"/>
</dbReference>
<keyword evidence="9" id="KW-0413">Isomerase</keyword>
<dbReference type="GO" id="GO:0003755">
    <property type="term" value="F:peptidyl-prolyl cis-trans isomerase activity"/>
    <property type="evidence" value="ECO:0007669"/>
    <property type="project" value="UniProtKB-KW"/>
</dbReference>
<keyword evidence="10" id="KW-0539">Nucleus</keyword>
<comment type="similarity">
    <text evidence="5">Belongs to the ubiquitin conjugation factor E4 family.</text>
</comment>
<dbReference type="GO" id="GO:0034450">
    <property type="term" value="F:ubiquitin-ubiquitin ligase activity"/>
    <property type="evidence" value="ECO:0007669"/>
    <property type="project" value="InterPro"/>
</dbReference>
<feature type="region of interest" description="Disordered" evidence="11">
    <location>
        <begin position="561"/>
        <end position="667"/>
    </location>
</feature>
<dbReference type="PANTHER" id="PTHR13931">
    <property type="entry name" value="UBIQUITINATION FACTOR E4"/>
    <property type="match status" value="1"/>
</dbReference>
<keyword evidence="7" id="KW-0808">Transferase</keyword>
<dbReference type="VEuPathDB" id="FungiDB:BTJ68_11068"/>
<dbReference type="Proteomes" id="UP000268823">
    <property type="component" value="Unassembled WGS sequence"/>
</dbReference>
<dbReference type="GO" id="GO:0036503">
    <property type="term" value="P:ERAD pathway"/>
    <property type="evidence" value="ECO:0007669"/>
    <property type="project" value="InterPro"/>
</dbReference>
<dbReference type="PANTHER" id="PTHR13931:SF2">
    <property type="entry name" value="UBIQUITIN CONJUGATION FACTOR E4 B"/>
    <property type="match status" value="1"/>
</dbReference>
<evidence type="ECO:0000256" key="10">
    <source>
        <dbReference type="ARBA" id="ARBA00023242"/>
    </source>
</evidence>
<feature type="compositionally biased region" description="Basic and acidic residues" evidence="11">
    <location>
        <begin position="1379"/>
        <end position="1394"/>
    </location>
</feature>
<gene>
    <name evidence="13" type="ORF">D0861_06173</name>
</gene>
<name>A0A3M7FBI6_HORWE</name>
<dbReference type="VEuPathDB" id="FungiDB:BTJ68_11069"/>
<evidence type="ECO:0000256" key="3">
    <source>
        <dbReference type="ARBA" id="ARBA00004496"/>
    </source>
</evidence>
<evidence type="ECO:0000313" key="14">
    <source>
        <dbReference type="Proteomes" id="UP000268823"/>
    </source>
</evidence>
<dbReference type="InterPro" id="IPR045132">
    <property type="entry name" value="UBE4"/>
</dbReference>
<dbReference type="Pfam" id="PF10408">
    <property type="entry name" value="Ufd2P_core"/>
    <property type="match status" value="1"/>
</dbReference>
<protein>
    <recommendedName>
        <fullName evidence="12">U-box domain-containing protein</fullName>
    </recommendedName>
</protein>
<feature type="domain" description="U-box" evidence="12">
    <location>
        <begin position="1541"/>
        <end position="1615"/>
    </location>
</feature>
<dbReference type="Gene3D" id="3.30.40.10">
    <property type="entry name" value="Zinc/RING finger domain, C3HC4 (zinc finger)"/>
    <property type="match status" value="1"/>
</dbReference>
<dbReference type="PROSITE" id="PS51698">
    <property type="entry name" value="U_BOX"/>
    <property type="match status" value="1"/>
</dbReference>
<keyword evidence="9" id="KW-0697">Rotamase</keyword>
<dbReference type="OrthoDB" id="20295at2759"/>
<accession>A0A3M7FBI6</accession>
<proteinExistence type="inferred from homology"/>
<dbReference type="UniPathway" id="UPA00143"/>
<organism evidence="13 14">
    <name type="scientific">Hortaea werneckii</name>
    <name type="common">Black yeast</name>
    <name type="synonym">Cladosporium werneckii</name>
    <dbReference type="NCBI Taxonomy" id="91943"/>
    <lineage>
        <taxon>Eukaryota</taxon>
        <taxon>Fungi</taxon>
        <taxon>Dikarya</taxon>
        <taxon>Ascomycota</taxon>
        <taxon>Pezizomycotina</taxon>
        <taxon>Dothideomycetes</taxon>
        <taxon>Dothideomycetidae</taxon>
        <taxon>Mycosphaerellales</taxon>
        <taxon>Teratosphaeriaceae</taxon>
        <taxon>Hortaea</taxon>
    </lineage>
</organism>
<feature type="compositionally biased region" description="Basic and acidic residues" evidence="11">
    <location>
        <begin position="646"/>
        <end position="667"/>
    </location>
</feature>
<feature type="compositionally biased region" description="Low complexity" evidence="11">
    <location>
        <begin position="636"/>
        <end position="645"/>
    </location>
</feature>
<dbReference type="GO" id="GO:0000209">
    <property type="term" value="P:protein polyubiquitination"/>
    <property type="evidence" value="ECO:0007669"/>
    <property type="project" value="TreeGrafter"/>
</dbReference>
<dbReference type="FunFam" id="3.30.40.10:FF:000055">
    <property type="entry name" value="Ubiquitin conjugation factor e4 a"/>
    <property type="match status" value="1"/>
</dbReference>
<dbReference type="InterPro" id="IPR003613">
    <property type="entry name" value="Ubox_domain"/>
</dbReference>
<evidence type="ECO:0000256" key="5">
    <source>
        <dbReference type="ARBA" id="ARBA00007434"/>
    </source>
</evidence>
<feature type="region of interest" description="Disordered" evidence="11">
    <location>
        <begin position="1376"/>
        <end position="1397"/>
    </location>
</feature>
<comment type="pathway">
    <text evidence="4">Protein modification; protein ubiquitination.</text>
</comment>
<evidence type="ECO:0000259" key="12">
    <source>
        <dbReference type="PROSITE" id="PS51698"/>
    </source>
</evidence>
<dbReference type="InterPro" id="IPR019474">
    <property type="entry name" value="Ub_conjug_fac_E4_core"/>
</dbReference>
<feature type="compositionally biased region" description="Polar residues" evidence="11">
    <location>
        <begin position="604"/>
        <end position="616"/>
    </location>
</feature>
<evidence type="ECO:0000256" key="1">
    <source>
        <dbReference type="ARBA" id="ARBA00000900"/>
    </source>
</evidence>
<dbReference type="Pfam" id="PF10303">
    <property type="entry name" value="DUF2408"/>
    <property type="match status" value="2"/>
</dbReference>
<dbReference type="SMART" id="SM00504">
    <property type="entry name" value="Ubox"/>
    <property type="match status" value="1"/>
</dbReference>
<comment type="subcellular location">
    <subcellularLocation>
        <location evidence="3">Cytoplasm</location>
    </subcellularLocation>
    <subcellularLocation>
        <location evidence="2">Nucleus</location>
    </subcellularLocation>
</comment>
<dbReference type="InterPro" id="IPR013083">
    <property type="entry name" value="Znf_RING/FYVE/PHD"/>
</dbReference>
<dbReference type="SUPFAM" id="SSF57850">
    <property type="entry name" value="RING/U-box"/>
    <property type="match status" value="1"/>
</dbReference>
<comment type="catalytic activity">
    <reaction evidence="1">
        <text>S-ubiquitinyl-[E2 ubiquitin-conjugating enzyme]-L-cysteine + [acceptor protein]-L-lysine = [E2 ubiquitin-conjugating enzyme]-L-cysteine + N(6)-ubiquitinyl-[acceptor protein]-L-lysine.</text>
        <dbReference type="EC" id="2.3.2.27"/>
    </reaction>
</comment>
<dbReference type="GO" id="GO:0006511">
    <property type="term" value="P:ubiquitin-dependent protein catabolic process"/>
    <property type="evidence" value="ECO:0007669"/>
    <property type="project" value="InterPro"/>
</dbReference>
<keyword evidence="6" id="KW-0963">Cytoplasm</keyword>
<evidence type="ECO:0000313" key="13">
    <source>
        <dbReference type="EMBL" id="RMY85966.1"/>
    </source>
</evidence>